<evidence type="ECO:0000256" key="2">
    <source>
        <dbReference type="ARBA" id="ARBA00022989"/>
    </source>
</evidence>
<keyword evidence="2 4" id="KW-1133">Transmembrane helix</keyword>
<organism evidence="5 6">
    <name type="scientific">Microbulbifer celer</name>
    <dbReference type="NCBI Taxonomy" id="435905"/>
    <lineage>
        <taxon>Bacteria</taxon>
        <taxon>Pseudomonadati</taxon>
        <taxon>Pseudomonadota</taxon>
        <taxon>Gammaproteobacteria</taxon>
        <taxon>Cellvibrionales</taxon>
        <taxon>Microbulbiferaceae</taxon>
        <taxon>Microbulbifer</taxon>
    </lineage>
</organism>
<evidence type="ECO:0000313" key="5">
    <source>
        <dbReference type="EMBL" id="MFD1216766.1"/>
    </source>
</evidence>
<dbReference type="EMBL" id="JBHTLR010000008">
    <property type="protein sequence ID" value="MFD1216766.1"/>
    <property type="molecule type" value="Genomic_DNA"/>
</dbReference>
<feature type="transmembrane region" description="Helical" evidence="4">
    <location>
        <begin position="302"/>
        <end position="323"/>
    </location>
</feature>
<feature type="transmembrane region" description="Helical" evidence="4">
    <location>
        <begin position="254"/>
        <end position="270"/>
    </location>
</feature>
<dbReference type="Proteomes" id="UP001597264">
    <property type="component" value="Unassembled WGS sequence"/>
</dbReference>
<accession>A0ABW3UA87</accession>
<feature type="transmembrane region" description="Helical" evidence="4">
    <location>
        <begin position="171"/>
        <end position="190"/>
    </location>
</feature>
<dbReference type="PROSITE" id="PS51257">
    <property type="entry name" value="PROKAR_LIPOPROTEIN"/>
    <property type="match status" value="1"/>
</dbReference>
<feature type="transmembrane region" description="Helical" evidence="4">
    <location>
        <begin position="78"/>
        <end position="97"/>
    </location>
</feature>
<feature type="transmembrane region" description="Helical" evidence="4">
    <location>
        <begin position="277"/>
        <end position="296"/>
    </location>
</feature>
<feature type="transmembrane region" description="Helical" evidence="4">
    <location>
        <begin position="211"/>
        <end position="234"/>
    </location>
</feature>
<reference evidence="6" key="1">
    <citation type="journal article" date="2019" name="Int. J. Syst. Evol. Microbiol.">
        <title>The Global Catalogue of Microorganisms (GCM) 10K type strain sequencing project: providing services to taxonomists for standard genome sequencing and annotation.</title>
        <authorList>
            <consortium name="The Broad Institute Genomics Platform"/>
            <consortium name="The Broad Institute Genome Sequencing Center for Infectious Disease"/>
            <person name="Wu L."/>
            <person name="Ma J."/>
        </authorList>
    </citation>
    <scope>NUCLEOTIDE SEQUENCE [LARGE SCALE GENOMIC DNA]</scope>
    <source>
        <strain evidence="6">CCUG 54356</strain>
    </source>
</reference>
<dbReference type="SUPFAM" id="SSF103473">
    <property type="entry name" value="MFS general substrate transporter"/>
    <property type="match status" value="1"/>
</dbReference>
<evidence type="ECO:0000256" key="4">
    <source>
        <dbReference type="SAM" id="Phobius"/>
    </source>
</evidence>
<feature type="transmembrane region" description="Helical" evidence="4">
    <location>
        <begin position="335"/>
        <end position="354"/>
    </location>
</feature>
<proteinExistence type="predicted"/>
<evidence type="ECO:0000313" key="6">
    <source>
        <dbReference type="Proteomes" id="UP001597264"/>
    </source>
</evidence>
<dbReference type="InterPro" id="IPR011701">
    <property type="entry name" value="MFS"/>
</dbReference>
<comment type="caution">
    <text evidence="5">The sequence shown here is derived from an EMBL/GenBank/DDBJ whole genome shotgun (WGS) entry which is preliminary data.</text>
</comment>
<feature type="transmembrane region" description="Helical" evidence="4">
    <location>
        <begin position="366"/>
        <end position="386"/>
    </location>
</feature>
<name>A0ABW3UA87_9GAMM</name>
<dbReference type="PANTHER" id="PTHR23523:SF2">
    <property type="entry name" value="2-NITROIMIDAZOLE TRANSPORTER"/>
    <property type="match status" value="1"/>
</dbReference>
<keyword evidence="6" id="KW-1185">Reference proteome</keyword>
<evidence type="ECO:0000256" key="1">
    <source>
        <dbReference type="ARBA" id="ARBA00022692"/>
    </source>
</evidence>
<keyword evidence="3 4" id="KW-0472">Membrane</keyword>
<feature type="transmembrane region" description="Helical" evidence="4">
    <location>
        <begin position="103"/>
        <end position="124"/>
    </location>
</feature>
<evidence type="ECO:0000256" key="3">
    <source>
        <dbReference type="ARBA" id="ARBA00023136"/>
    </source>
</evidence>
<dbReference type="Pfam" id="PF07690">
    <property type="entry name" value="MFS_1"/>
    <property type="match status" value="1"/>
</dbReference>
<dbReference type="InterPro" id="IPR036259">
    <property type="entry name" value="MFS_trans_sf"/>
</dbReference>
<sequence>MMSEHNRQSPHFQGWVLLAGLILMAACLRAPVTGVGPLIGMLQQELRMDAATAGLLTTLPLLMFSLGSLFAATLARRWGLGVTIFGALLAVVAGVMLRSAGSVMALFAGTAVIGAGIALGNVLLPSVVKTDFPDRVPMATSLSGIAMGVAGAIASVCVVPLALWFGWQVGLAAIALVPLAALAVWALRAPPEVSPSSVEHTSGAALWRSPLAWQITFFMGFNSLMFYSMASWLPEILAENGFSAVMAGTLHGEMQLASALPGLFLAPVIARFSDQKLMAVAMALLMSAALLGLLSYPGWAALWVAAFGFGSSGCFLLAMMFMAFRTHSPIQAASLSGMAQFLGYLLAATGPTLAGGLHEQWSSWQAPLLAGVGITLLMALCGAMAGRDRKIAVS</sequence>
<dbReference type="RefSeq" id="WP_230436875.1">
    <property type="nucleotide sequence ID" value="NZ_CP087715.1"/>
</dbReference>
<dbReference type="Gene3D" id="1.20.1250.20">
    <property type="entry name" value="MFS general substrate transporter like domains"/>
    <property type="match status" value="1"/>
</dbReference>
<dbReference type="InterPro" id="IPR052524">
    <property type="entry name" value="MFS_Cyanate_Porter"/>
</dbReference>
<gene>
    <name evidence="5" type="ORF">ACFQ2X_09160</name>
</gene>
<dbReference type="PANTHER" id="PTHR23523">
    <property type="match status" value="1"/>
</dbReference>
<keyword evidence="1 4" id="KW-0812">Transmembrane</keyword>
<feature type="transmembrane region" description="Helical" evidence="4">
    <location>
        <begin position="53"/>
        <end position="71"/>
    </location>
</feature>
<feature type="transmembrane region" description="Helical" evidence="4">
    <location>
        <begin position="145"/>
        <end position="165"/>
    </location>
</feature>
<protein>
    <submittedName>
        <fullName evidence="5">MFS transporter</fullName>
    </submittedName>
</protein>